<sequence length="153" mass="17100">MGDLKYQSESKHLGVSYLRPGHNSMPCDMKISCDLASCSKYHIRLLYQENDKSNTNDSANSVHADNNSDNCVVLISEYINDPKSHCKITAFINDGSKVSLMDERIAIMLLYVALLNYALNELELLPAHNPGKYNSLRVTACDIVYACQHVLSD</sequence>
<keyword evidence="2" id="KW-1185">Reference proteome</keyword>
<dbReference type="EnsemblMetazoa" id="GPAI027588-RA">
    <property type="protein sequence ID" value="GPAI027588-PA"/>
    <property type="gene ID" value="GPAI027588"/>
</dbReference>
<protein>
    <submittedName>
        <fullName evidence="1">Uncharacterized protein</fullName>
    </submittedName>
</protein>
<organism evidence="1 2">
    <name type="scientific">Glossina pallidipes</name>
    <name type="common">Tsetse fly</name>
    <dbReference type="NCBI Taxonomy" id="7398"/>
    <lineage>
        <taxon>Eukaryota</taxon>
        <taxon>Metazoa</taxon>
        <taxon>Ecdysozoa</taxon>
        <taxon>Arthropoda</taxon>
        <taxon>Hexapoda</taxon>
        <taxon>Insecta</taxon>
        <taxon>Pterygota</taxon>
        <taxon>Neoptera</taxon>
        <taxon>Endopterygota</taxon>
        <taxon>Diptera</taxon>
        <taxon>Brachycera</taxon>
        <taxon>Muscomorpha</taxon>
        <taxon>Hippoboscoidea</taxon>
        <taxon>Glossinidae</taxon>
        <taxon>Glossina</taxon>
    </lineage>
</organism>
<accession>A0A1A9ZWV0</accession>
<reference evidence="2" key="1">
    <citation type="submission" date="2014-03" db="EMBL/GenBank/DDBJ databases">
        <authorList>
            <person name="Aksoy S."/>
            <person name="Warren W."/>
            <person name="Wilson R.K."/>
        </authorList>
    </citation>
    <scope>NUCLEOTIDE SEQUENCE [LARGE SCALE GENOMIC DNA]</scope>
    <source>
        <strain evidence="2">IAEA</strain>
    </source>
</reference>
<dbReference type="AlphaFoldDB" id="A0A1A9ZWV0"/>
<name>A0A1A9ZWV0_GLOPL</name>
<dbReference type="VEuPathDB" id="VectorBase:GPAI027588"/>
<evidence type="ECO:0000313" key="1">
    <source>
        <dbReference type="EnsemblMetazoa" id="GPAI027588-PA"/>
    </source>
</evidence>
<dbReference type="Proteomes" id="UP000092445">
    <property type="component" value="Unassembled WGS sequence"/>
</dbReference>
<reference evidence="1" key="2">
    <citation type="submission" date="2020-05" db="UniProtKB">
        <authorList>
            <consortium name="EnsemblMetazoa"/>
        </authorList>
    </citation>
    <scope>IDENTIFICATION</scope>
    <source>
        <strain evidence="1">IAEA</strain>
    </source>
</reference>
<proteinExistence type="predicted"/>
<evidence type="ECO:0000313" key="2">
    <source>
        <dbReference type="Proteomes" id="UP000092445"/>
    </source>
</evidence>